<accession>A0A1V9QTG1</accession>
<protein>
    <submittedName>
        <fullName evidence="1">Uncharacterized protein</fullName>
    </submittedName>
</protein>
<dbReference type="InterPro" id="IPR021398">
    <property type="entry name" value="DUF3037"/>
</dbReference>
<proteinExistence type="predicted"/>
<dbReference type="Proteomes" id="UP000192638">
    <property type="component" value="Unassembled WGS sequence"/>
</dbReference>
<dbReference type="RefSeq" id="WP_081530529.1">
    <property type="nucleotide sequence ID" value="NZ_JACBJS010000048.1"/>
</dbReference>
<organism evidence="1 2">
    <name type="scientific">Ligilactobacillus salivarius</name>
    <dbReference type="NCBI Taxonomy" id="1624"/>
    <lineage>
        <taxon>Bacteria</taxon>
        <taxon>Bacillati</taxon>
        <taxon>Bacillota</taxon>
        <taxon>Bacilli</taxon>
        <taxon>Lactobacillales</taxon>
        <taxon>Lactobacillaceae</taxon>
        <taxon>Ligilactobacillus</taxon>
    </lineage>
</organism>
<dbReference type="EMBL" id="NBEB01000044">
    <property type="protein sequence ID" value="OQQ84117.1"/>
    <property type="molecule type" value="Genomic_DNA"/>
</dbReference>
<gene>
    <name evidence="1" type="ORF">B6U60_04470</name>
</gene>
<comment type="caution">
    <text evidence="1">The sequence shown here is derived from an EMBL/GenBank/DDBJ whole genome shotgun (WGS) entry which is preliminary data.</text>
</comment>
<evidence type="ECO:0000313" key="1">
    <source>
        <dbReference type="EMBL" id="OQQ84117.1"/>
    </source>
</evidence>
<reference evidence="1 2" key="1">
    <citation type="submission" date="2017-03" db="EMBL/GenBank/DDBJ databases">
        <title>Phylogenomics and comparative genomics of Lactobacillus salivarius, a mammalian gut commensal.</title>
        <authorList>
            <person name="Harris H.M."/>
        </authorList>
    </citation>
    <scope>NUCLEOTIDE SEQUENCE [LARGE SCALE GENOMIC DNA]</scope>
    <source>
        <strain evidence="1 2">LMG 14477</strain>
    </source>
</reference>
<name>A0A1V9QTG1_9LACO</name>
<dbReference type="Pfam" id="PF11236">
    <property type="entry name" value="DUF3037"/>
    <property type="match status" value="1"/>
</dbReference>
<dbReference type="AlphaFoldDB" id="A0A1V9QTG1"/>
<evidence type="ECO:0000313" key="2">
    <source>
        <dbReference type="Proteomes" id="UP000192638"/>
    </source>
</evidence>
<sequence>MAKRTKYACSVISYVPDYIRGEQFNIGVLMLDEHGELFDYTLLPQNTPKLNSITVSSDDKNLFKETLTLLDFLLKKLKSELPIDIKVNMNRLEIKGLPDTIRLSNLIYGISSNLPLVLDHLTETYVGSVFFGKNHKAKSLAKEFAQTYFEENKFTENNLVPRATFKPSSSIPFKYTADYAYFNADSTFSIISTLPSTEESLENWYQKNNLLTRQFEKYGDIVYLYDNLKFTTEKHQILDDLNNQTEKIKIFDVKKDFEKLESFSTLTLANSSKKSVQEFLEKLA</sequence>